<organism evidence="1 2">
    <name type="scientific">Photobacterium galatheae</name>
    <dbReference type="NCBI Taxonomy" id="1654360"/>
    <lineage>
        <taxon>Bacteria</taxon>
        <taxon>Pseudomonadati</taxon>
        <taxon>Pseudomonadota</taxon>
        <taxon>Gammaproteobacteria</taxon>
        <taxon>Vibrionales</taxon>
        <taxon>Vibrionaceae</taxon>
        <taxon>Photobacterium</taxon>
    </lineage>
</organism>
<keyword evidence="2" id="KW-1185">Reference proteome</keyword>
<dbReference type="RefSeq" id="WP_036752699.1">
    <property type="nucleotide sequence ID" value="NZ_JAGSGC010000010.1"/>
</dbReference>
<dbReference type="Proteomes" id="UP000027192">
    <property type="component" value="Unassembled WGS sequence"/>
</dbReference>
<name>A0A066RLQ7_9GAMM</name>
<gene>
    <name evidence="1" type="ORF">EA58_11890</name>
</gene>
<comment type="caution">
    <text evidence="1">The sequence shown here is derived from an EMBL/GenBank/DDBJ whole genome shotgun (WGS) entry which is preliminary data.</text>
</comment>
<dbReference type="EMBL" id="JMIB01000023">
    <property type="protein sequence ID" value="KDM91269.1"/>
    <property type="molecule type" value="Genomic_DNA"/>
</dbReference>
<reference evidence="1 2" key="1">
    <citation type="submission" date="2014-04" db="EMBL/GenBank/DDBJ databases">
        <title>Draft genome sequence of Photobacterium halotolerans S2753: a solonamide, ngercheumicin and holomycin producer.</title>
        <authorList>
            <person name="Machado H.R."/>
            <person name="Gram L."/>
        </authorList>
    </citation>
    <scope>NUCLEOTIDE SEQUENCE [LARGE SCALE GENOMIC DNA]</scope>
    <source>
        <strain evidence="1 2">S2753</strain>
    </source>
</reference>
<dbReference type="OrthoDB" id="267383at2"/>
<sequence>MDKTPQTSRLAGKIGMFAIAIAMMGNCHSALAYLGGFEDNDGYVNDYLEPTTTFPEFNDYVVNNYNAGLYGTANGGPGGGPMTIMLNSGRWMDLNGHPNDDYHGGNYIIAHAVTPVTLAHSGTAMLGMRTISGSSGFPNFDIDFAYFLDERDFYNGGTPVTPTDTTNHIVDWSIWACGDERTPPVGTTEKFYWTFTDGNGNIGGQVGWDDANGLLYRTSVVDPWTSVAFTVDPAAYDRFDFSFNTLDDTWSLSIFDSSSTSTLNVFTNLAMGMSMDYFARIDWHMGTGVFKNFFDDSAFTITELEVPNPVSAPASFGLLLLGSAGLMWRHRRSSSKVN</sequence>
<accession>A0A066RLQ7</accession>
<protein>
    <submittedName>
        <fullName evidence="1">Uncharacterized protein</fullName>
    </submittedName>
</protein>
<proteinExistence type="predicted"/>
<dbReference type="AlphaFoldDB" id="A0A066RLQ7"/>
<evidence type="ECO:0000313" key="1">
    <source>
        <dbReference type="EMBL" id="KDM91269.1"/>
    </source>
</evidence>
<evidence type="ECO:0000313" key="2">
    <source>
        <dbReference type="Proteomes" id="UP000027192"/>
    </source>
</evidence>